<dbReference type="PANTHER" id="PTHR34448:SF1">
    <property type="entry name" value="BLL6088 PROTEIN"/>
    <property type="match status" value="1"/>
</dbReference>
<dbReference type="InterPro" id="IPR052170">
    <property type="entry name" value="M29_Exopeptidase"/>
</dbReference>
<dbReference type="RefSeq" id="WP_102771707.1">
    <property type="nucleotide sequence ID" value="NZ_POQS01000001.1"/>
</dbReference>
<keyword evidence="3" id="KW-1185">Reference proteome</keyword>
<name>A0A2N8KQP1_9BURK</name>
<evidence type="ECO:0000256" key="1">
    <source>
        <dbReference type="ARBA" id="ARBA00022723"/>
    </source>
</evidence>
<organism evidence="2 3">
    <name type="scientific">Achromobacter pulmonis</name>
    <dbReference type="NCBI Taxonomy" id="1389932"/>
    <lineage>
        <taxon>Bacteria</taxon>
        <taxon>Pseudomonadati</taxon>
        <taxon>Pseudomonadota</taxon>
        <taxon>Betaproteobacteria</taxon>
        <taxon>Burkholderiales</taxon>
        <taxon>Alcaligenaceae</taxon>
        <taxon>Achromobacter</taxon>
    </lineage>
</organism>
<dbReference type="AlphaFoldDB" id="A0A2N8KQP1"/>
<comment type="caution">
    <text evidence="2">The sequence shown here is derived from an EMBL/GenBank/DDBJ whole genome shotgun (WGS) entry which is preliminary data.</text>
</comment>
<keyword evidence="1" id="KW-0479">Metal-binding</keyword>
<dbReference type="GO" id="GO:0046872">
    <property type="term" value="F:metal ion binding"/>
    <property type="evidence" value="ECO:0007669"/>
    <property type="project" value="UniProtKB-KW"/>
</dbReference>
<evidence type="ECO:0000313" key="2">
    <source>
        <dbReference type="EMBL" id="PND35788.1"/>
    </source>
</evidence>
<dbReference type="Proteomes" id="UP000235994">
    <property type="component" value="Unassembled WGS sequence"/>
</dbReference>
<evidence type="ECO:0008006" key="4">
    <source>
        <dbReference type="Google" id="ProtNLM"/>
    </source>
</evidence>
<dbReference type="SUPFAM" id="SSF144052">
    <property type="entry name" value="Thermophilic metalloprotease-like"/>
    <property type="match status" value="1"/>
</dbReference>
<reference evidence="2 3" key="1">
    <citation type="submission" date="2018-01" db="EMBL/GenBank/DDBJ databases">
        <title>The draft genome of an aniline degradation strain ANB-1.</title>
        <authorList>
            <person name="Zhang L."/>
            <person name="Jiang J."/>
        </authorList>
    </citation>
    <scope>NUCLEOTIDE SEQUENCE [LARGE SCALE GENOMIC DNA]</scope>
    <source>
        <strain evidence="2 3">ANB-1</strain>
    </source>
</reference>
<evidence type="ECO:0000313" key="3">
    <source>
        <dbReference type="Proteomes" id="UP000235994"/>
    </source>
</evidence>
<dbReference type="EMBL" id="POQS01000001">
    <property type="protein sequence ID" value="PND35788.1"/>
    <property type="molecule type" value="Genomic_DNA"/>
</dbReference>
<dbReference type="Pfam" id="PF26233">
    <property type="entry name" value="NicX"/>
    <property type="match status" value="1"/>
</dbReference>
<dbReference type="PANTHER" id="PTHR34448">
    <property type="entry name" value="AMINOPEPTIDASE"/>
    <property type="match status" value="1"/>
</dbReference>
<proteinExistence type="predicted"/>
<accession>A0A2N8KQP1</accession>
<sequence length="369" mass="40857">MRNGAVRAQELNNARIPSLFKKQLEKCKVKAGETVVVLSDLTVRDDYINAAIVASEELGADAYEIRLGAVPSWVRMGVDIISRCKGAMDALCKADVIVLFHIPIWAEWMQRVVKAGGRILLIHDSPDDLEELMAPEGLKEAVQYSDNILKKAREGHMTRKDGTDLRWKGGQYGTMALWGAADDKGHWDLWGGGFVQMFPNDGSANGRVILQPGDIIILPYCRYVSDAVDMQIKDGIITSIDGGLDAKLIKDWLEDNQTSPDDTDPFAVSHLGWGLNPQARWYWSGLYGDVPERNRANARVIAGNFLFSTGPNTLGGGTRETMGHCDIPMRDCTLTIDGKLILDEGRLVDPKMIVPREIRSQEPAPSLRR</sequence>
<gene>
    <name evidence="2" type="ORF">C1I89_05440</name>
</gene>
<dbReference type="InterPro" id="IPR058739">
    <property type="entry name" value="NicX"/>
</dbReference>
<protein>
    <recommendedName>
        <fullName evidence="4">2,5-dihydroxypyridine 5,6-dioxygenase</fullName>
    </recommendedName>
</protein>